<dbReference type="EMBL" id="FJNE01000006">
    <property type="protein sequence ID" value="CZQ96239.1"/>
    <property type="molecule type" value="Genomic_DNA"/>
</dbReference>
<keyword evidence="9 16" id="KW-0479">Metal-binding</keyword>
<keyword evidence="8 16" id="KW-0001">2Fe-2S</keyword>
<dbReference type="SMART" id="SM00729">
    <property type="entry name" value="Elp3"/>
    <property type="match status" value="1"/>
</dbReference>
<evidence type="ECO:0000256" key="6">
    <source>
        <dbReference type="ARBA" id="ARBA00022679"/>
    </source>
</evidence>
<feature type="binding site" evidence="16 17">
    <location>
        <position position="138"/>
    </location>
    <ligand>
        <name>[2Fe-2S] cluster</name>
        <dbReference type="ChEBI" id="CHEBI:190135"/>
    </ligand>
</feature>
<comment type="similarity">
    <text evidence="2 16">Belongs to the radical SAM superfamily. Biotin synthase family.</text>
</comment>
<keyword evidence="7 16" id="KW-0949">S-adenosyl-L-methionine</keyword>
<evidence type="ECO:0000256" key="5">
    <source>
        <dbReference type="ARBA" id="ARBA00022485"/>
    </source>
</evidence>
<evidence type="ECO:0000259" key="18">
    <source>
        <dbReference type="PROSITE" id="PS51918"/>
    </source>
</evidence>
<dbReference type="GO" id="GO:0009102">
    <property type="term" value="P:biotin biosynthetic process"/>
    <property type="evidence" value="ECO:0007669"/>
    <property type="project" value="UniProtKB-UniRule"/>
</dbReference>
<evidence type="ECO:0000256" key="7">
    <source>
        <dbReference type="ARBA" id="ARBA00022691"/>
    </source>
</evidence>
<feature type="binding site" evidence="16 17">
    <location>
        <position position="198"/>
    </location>
    <ligand>
        <name>[2Fe-2S] cluster</name>
        <dbReference type="ChEBI" id="CHEBI:190135"/>
    </ligand>
</feature>
<dbReference type="UniPathway" id="UPA00078">
    <property type="reaction ID" value="UER00162"/>
</dbReference>
<dbReference type="HAMAP" id="MF_01694">
    <property type="entry name" value="BioB"/>
    <property type="match status" value="1"/>
</dbReference>
<dbReference type="InterPro" id="IPR002684">
    <property type="entry name" value="Biotin_synth/BioAB"/>
</dbReference>
<keyword evidence="6 16" id="KW-0808">Transferase</keyword>
<dbReference type="SFLD" id="SFLDS00029">
    <property type="entry name" value="Radical_SAM"/>
    <property type="match status" value="1"/>
</dbReference>
<dbReference type="SMART" id="SM00876">
    <property type="entry name" value="BATS"/>
    <property type="match status" value="1"/>
</dbReference>
<dbReference type="STRING" id="140314.SAMN04488076_10413"/>
<keyword evidence="12 16" id="KW-0411">Iron-sulfur</keyword>
<comment type="subunit">
    <text evidence="3 16">Homodimer.</text>
</comment>
<evidence type="ECO:0000256" key="2">
    <source>
        <dbReference type="ARBA" id="ARBA00010765"/>
    </source>
</evidence>
<dbReference type="PROSITE" id="PS51918">
    <property type="entry name" value="RADICAL_SAM"/>
    <property type="match status" value="1"/>
</dbReference>
<dbReference type="InterPro" id="IPR013785">
    <property type="entry name" value="Aldolase_TIM"/>
</dbReference>
<evidence type="ECO:0000256" key="13">
    <source>
        <dbReference type="ARBA" id="ARBA00051157"/>
    </source>
</evidence>
<dbReference type="Proteomes" id="UP000242754">
    <property type="component" value="Unassembled WGS sequence"/>
</dbReference>
<evidence type="ECO:0000256" key="3">
    <source>
        <dbReference type="ARBA" id="ARBA00011738"/>
    </source>
</evidence>
<evidence type="ECO:0000256" key="14">
    <source>
        <dbReference type="ARBA" id="ARBA00057568"/>
    </source>
</evidence>
<protein>
    <recommendedName>
        <fullName evidence="15 16">Biotin synthase</fullName>
        <ecNumber evidence="4 16">2.8.1.6</ecNumber>
    </recommendedName>
</protein>
<evidence type="ECO:0000256" key="8">
    <source>
        <dbReference type="ARBA" id="ARBA00022714"/>
    </source>
</evidence>
<dbReference type="InterPro" id="IPR007197">
    <property type="entry name" value="rSAM"/>
</dbReference>
<evidence type="ECO:0000256" key="11">
    <source>
        <dbReference type="ARBA" id="ARBA00023004"/>
    </source>
</evidence>
<keyword evidence="20" id="KW-1185">Reference proteome</keyword>
<organism evidence="19 20">
    <name type="scientific">Trichococcus palustris</name>
    <dbReference type="NCBI Taxonomy" id="140314"/>
    <lineage>
        <taxon>Bacteria</taxon>
        <taxon>Bacillati</taxon>
        <taxon>Bacillota</taxon>
        <taxon>Bacilli</taxon>
        <taxon>Lactobacillales</taxon>
        <taxon>Carnobacteriaceae</taxon>
        <taxon>Trichococcus</taxon>
    </lineage>
</organism>
<dbReference type="CDD" id="cd01335">
    <property type="entry name" value="Radical_SAM"/>
    <property type="match status" value="1"/>
</dbReference>
<dbReference type="Pfam" id="PF06968">
    <property type="entry name" value="BATS"/>
    <property type="match status" value="1"/>
</dbReference>
<dbReference type="OrthoDB" id="9786826at2"/>
<feature type="binding site" evidence="16 17">
    <location>
        <position position="106"/>
    </location>
    <ligand>
        <name>[2Fe-2S] cluster</name>
        <dbReference type="ChEBI" id="CHEBI:190135"/>
    </ligand>
</feature>
<dbReference type="EC" id="2.8.1.6" evidence="4 16"/>
<dbReference type="AlphaFoldDB" id="A0A143YUH1"/>
<evidence type="ECO:0000256" key="15">
    <source>
        <dbReference type="ARBA" id="ARBA00070199"/>
    </source>
</evidence>
<dbReference type="InterPro" id="IPR006638">
    <property type="entry name" value="Elp3/MiaA/NifB-like_rSAM"/>
</dbReference>
<dbReference type="GO" id="GO:0004076">
    <property type="term" value="F:biotin synthase activity"/>
    <property type="evidence" value="ECO:0007669"/>
    <property type="project" value="UniProtKB-UniRule"/>
</dbReference>
<comment type="cofactor">
    <cofactor evidence="16">
        <name>[2Fe-2S] cluster</name>
        <dbReference type="ChEBI" id="CHEBI:190135"/>
    </cofactor>
    <text evidence="16">Binds 1 [2Fe-2S] cluster. The cluster is coordinated with 3 cysteines and 1 arginine.</text>
</comment>
<evidence type="ECO:0000256" key="10">
    <source>
        <dbReference type="ARBA" id="ARBA00022756"/>
    </source>
</evidence>
<evidence type="ECO:0000256" key="9">
    <source>
        <dbReference type="ARBA" id="ARBA00022723"/>
    </source>
</evidence>
<dbReference type="SFLD" id="SFLDG01278">
    <property type="entry name" value="biotin_synthase_like"/>
    <property type="match status" value="1"/>
</dbReference>
<keyword evidence="5 16" id="KW-0004">4Fe-4S</keyword>
<dbReference type="Gene3D" id="3.20.20.70">
    <property type="entry name" value="Aldolase class I"/>
    <property type="match status" value="1"/>
</dbReference>
<dbReference type="PIRSF" id="PIRSF001619">
    <property type="entry name" value="Biotin_synth"/>
    <property type="match status" value="1"/>
</dbReference>
<evidence type="ECO:0000256" key="1">
    <source>
        <dbReference type="ARBA" id="ARBA00004942"/>
    </source>
</evidence>
<dbReference type="GO" id="GO:0051537">
    <property type="term" value="F:2 iron, 2 sulfur cluster binding"/>
    <property type="evidence" value="ECO:0007669"/>
    <property type="project" value="UniProtKB-KW"/>
</dbReference>
<dbReference type="NCBIfam" id="TIGR00433">
    <property type="entry name" value="bioB"/>
    <property type="match status" value="1"/>
</dbReference>
<keyword evidence="10 16" id="KW-0093">Biotin biosynthesis</keyword>
<feature type="domain" description="Radical SAM core" evidence="18">
    <location>
        <begin position="44"/>
        <end position="273"/>
    </location>
</feature>
<dbReference type="InterPro" id="IPR010722">
    <property type="entry name" value="BATS_dom"/>
</dbReference>
<comment type="cofactor">
    <cofactor evidence="17">
        <name>[2Fe-2S] cluster</name>
        <dbReference type="ChEBI" id="CHEBI:190135"/>
    </cofactor>
    <text evidence="17">Binds 1 [2Fe-2S] cluster. The cluster is coordinated with 3 cysteines and 1 arginine.</text>
</comment>
<dbReference type="InterPro" id="IPR058240">
    <property type="entry name" value="rSAM_sf"/>
</dbReference>
<evidence type="ECO:0000256" key="4">
    <source>
        <dbReference type="ARBA" id="ARBA00012236"/>
    </source>
</evidence>
<evidence type="ECO:0000256" key="12">
    <source>
        <dbReference type="ARBA" id="ARBA00023014"/>
    </source>
</evidence>
<comment type="catalytic activity">
    <reaction evidence="13 16">
        <text>(4R,5S)-dethiobiotin + (sulfur carrier)-SH + 2 reduced [2Fe-2S]-[ferredoxin] + 2 S-adenosyl-L-methionine = (sulfur carrier)-H + biotin + 2 5'-deoxyadenosine + 2 L-methionine + 2 oxidized [2Fe-2S]-[ferredoxin]</text>
        <dbReference type="Rhea" id="RHEA:22060"/>
        <dbReference type="Rhea" id="RHEA-COMP:10000"/>
        <dbReference type="Rhea" id="RHEA-COMP:10001"/>
        <dbReference type="Rhea" id="RHEA-COMP:14737"/>
        <dbReference type="Rhea" id="RHEA-COMP:14739"/>
        <dbReference type="ChEBI" id="CHEBI:17319"/>
        <dbReference type="ChEBI" id="CHEBI:29917"/>
        <dbReference type="ChEBI" id="CHEBI:33737"/>
        <dbReference type="ChEBI" id="CHEBI:33738"/>
        <dbReference type="ChEBI" id="CHEBI:57586"/>
        <dbReference type="ChEBI" id="CHEBI:57844"/>
        <dbReference type="ChEBI" id="CHEBI:59789"/>
        <dbReference type="ChEBI" id="CHEBI:64428"/>
        <dbReference type="ChEBI" id="CHEBI:149473"/>
        <dbReference type="EC" id="2.8.1.6"/>
    </reaction>
</comment>
<dbReference type="InterPro" id="IPR024177">
    <property type="entry name" value="Biotin_synthase"/>
</dbReference>
<evidence type="ECO:0000256" key="17">
    <source>
        <dbReference type="PIRSR" id="PIRSR001619-1"/>
    </source>
</evidence>
<feature type="binding site" evidence="16 17">
    <location>
        <position position="66"/>
    </location>
    <ligand>
        <name>[4Fe-4S] cluster</name>
        <dbReference type="ChEBI" id="CHEBI:49883"/>
        <note>4Fe-4S-S-AdoMet</note>
    </ligand>
</feature>
<dbReference type="GO" id="GO:0051539">
    <property type="term" value="F:4 iron, 4 sulfur cluster binding"/>
    <property type="evidence" value="ECO:0007669"/>
    <property type="project" value="UniProtKB-KW"/>
</dbReference>
<gene>
    <name evidence="16" type="primary">bioB</name>
    <name evidence="19" type="ORF">Tpal_1976</name>
</gene>
<reference evidence="19 20" key="1">
    <citation type="submission" date="2016-02" db="EMBL/GenBank/DDBJ databases">
        <authorList>
            <person name="Wen L."/>
            <person name="He K."/>
            <person name="Yang H."/>
        </authorList>
    </citation>
    <scope>NUCLEOTIDE SEQUENCE [LARGE SCALE GENOMIC DNA]</scope>
    <source>
        <strain evidence="19">Trichococcus palustris</strain>
    </source>
</reference>
<keyword evidence="11 16" id="KW-0408">Iron</keyword>
<comment type="function">
    <text evidence="14 16">Catalyzes the conversion of dethiobiotin (DTB) to biotin by the insertion of a sulfur atom into dethiobiotin via a radical-based mechanism.</text>
</comment>
<dbReference type="GO" id="GO:0005506">
    <property type="term" value="F:iron ion binding"/>
    <property type="evidence" value="ECO:0007669"/>
    <property type="project" value="UniProtKB-UniRule"/>
</dbReference>
<dbReference type="SFLD" id="SFLDG01060">
    <property type="entry name" value="BATS_domain_containing"/>
    <property type="match status" value="1"/>
</dbReference>
<evidence type="ECO:0000256" key="16">
    <source>
        <dbReference type="HAMAP-Rule" id="MF_01694"/>
    </source>
</evidence>
<dbReference type="FunFam" id="3.20.20.70:FF:000026">
    <property type="entry name" value="Biotin synthase"/>
    <property type="match status" value="1"/>
</dbReference>
<accession>A0A143YUH1</accession>
<sequence length="323" mass="35488">MTRLEEIKDKIYAGEYISKAEALEISEAPLQELCTAANDIREHFCGNVFDICTIINGKSGKCSENCKFCAQSQFYRTKVDAYSLLGTEAIVEQAKYNEERGVLRYSIVTSGKRLSRREVDKVCDSLRAVQEESDIALCGSFGLLDETQFAKLKAAGITRVHNNLETSRNNFPNICTTHTYDDKIAAIRAAQQAGLTVCSGGIMGLGETMEDRIDMVLDLRGLGIRSIPINMLSPIAGTPYEDNEIVTDEEMLRIVAVIRFLVPDAFIRLAGGRGLLADKGRQCFLSGANAAISGDMLTTDGITIEQDMKLLGELGFEVTLRDD</sequence>
<dbReference type="RefSeq" id="WP_087033541.1">
    <property type="nucleotide sequence ID" value="NZ_FJNE01000006.1"/>
</dbReference>
<dbReference type="Pfam" id="PF04055">
    <property type="entry name" value="Radical_SAM"/>
    <property type="match status" value="1"/>
</dbReference>
<feature type="binding site" evidence="16 17">
    <location>
        <position position="62"/>
    </location>
    <ligand>
        <name>[4Fe-4S] cluster</name>
        <dbReference type="ChEBI" id="CHEBI:49883"/>
        <note>4Fe-4S-S-AdoMet</note>
    </ligand>
</feature>
<evidence type="ECO:0000313" key="19">
    <source>
        <dbReference type="EMBL" id="CZQ96239.1"/>
    </source>
</evidence>
<dbReference type="PANTHER" id="PTHR22976">
    <property type="entry name" value="BIOTIN SYNTHASE"/>
    <property type="match status" value="1"/>
</dbReference>
<comment type="pathway">
    <text evidence="1 16">Cofactor biosynthesis; biotin biosynthesis; biotin from 7,8-diaminononanoate: step 2/2.</text>
</comment>
<feature type="binding site" evidence="16 17">
    <location>
        <position position="69"/>
    </location>
    <ligand>
        <name>[4Fe-4S] cluster</name>
        <dbReference type="ChEBI" id="CHEBI:49883"/>
        <note>4Fe-4S-S-AdoMet</note>
    </ligand>
</feature>
<proteinExistence type="inferred from homology"/>
<evidence type="ECO:0000313" key="20">
    <source>
        <dbReference type="Proteomes" id="UP000242754"/>
    </source>
</evidence>
<comment type="cofactor">
    <cofactor evidence="16 17">
        <name>[4Fe-4S] cluster</name>
        <dbReference type="ChEBI" id="CHEBI:49883"/>
    </cofactor>
    <text evidence="16 17">Binds 1 [4Fe-4S] cluster. The cluster is coordinated with 3 cysteines and an exchangeable S-adenosyl-L-methionine.</text>
</comment>
<dbReference type="PANTHER" id="PTHR22976:SF2">
    <property type="entry name" value="BIOTIN SYNTHASE, MITOCHONDRIAL"/>
    <property type="match status" value="1"/>
</dbReference>
<feature type="binding site" evidence="16 17">
    <location>
        <position position="268"/>
    </location>
    <ligand>
        <name>[2Fe-2S] cluster</name>
        <dbReference type="ChEBI" id="CHEBI:190135"/>
    </ligand>
</feature>
<name>A0A143YUH1_9LACT</name>
<dbReference type="SUPFAM" id="SSF102114">
    <property type="entry name" value="Radical SAM enzymes"/>
    <property type="match status" value="1"/>
</dbReference>